<feature type="compositionally biased region" description="Polar residues" evidence="5">
    <location>
        <begin position="2073"/>
        <end position="2090"/>
    </location>
</feature>
<evidence type="ECO:0000256" key="1">
    <source>
        <dbReference type="ARBA" id="ARBA00004613"/>
    </source>
</evidence>
<organism evidence="8 9">
    <name type="scientific">Pseudosporangium ferrugineum</name>
    <dbReference type="NCBI Taxonomy" id="439699"/>
    <lineage>
        <taxon>Bacteria</taxon>
        <taxon>Bacillati</taxon>
        <taxon>Actinomycetota</taxon>
        <taxon>Actinomycetes</taxon>
        <taxon>Micromonosporales</taxon>
        <taxon>Micromonosporaceae</taxon>
        <taxon>Pseudosporangium</taxon>
    </lineage>
</organism>
<dbReference type="OrthoDB" id="9765204at2"/>
<evidence type="ECO:0000259" key="6">
    <source>
        <dbReference type="Pfam" id="PF12255"/>
    </source>
</evidence>
<dbReference type="EMBL" id="PVZG01000012">
    <property type="protein sequence ID" value="PRY25828.1"/>
    <property type="molecule type" value="Genomic_DNA"/>
</dbReference>
<keyword evidence="4" id="KW-0843">Virulence</keyword>
<evidence type="ECO:0000313" key="8">
    <source>
        <dbReference type="EMBL" id="PRY25828.1"/>
    </source>
</evidence>
<keyword evidence="3" id="KW-0732">Signal</keyword>
<feature type="domain" description="Insecticide toxin TcdB middle/C-terminal" evidence="6">
    <location>
        <begin position="809"/>
        <end position="856"/>
    </location>
</feature>
<keyword evidence="2" id="KW-0964">Secreted</keyword>
<evidence type="ECO:0000256" key="2">
    <source>
        <dbReference type="ARBA" id="ARBA00022525"/>
    </source>
</evidence>
<evidence type="ECO:0000256" key="4">
    <source>
        <dbReference type="ARBA" id="ARBA00023026"/>
    </source>
</evidence>
<comment type="subcellular location">
    <subcellularLocation>
        <location evidence="1">Secreted</location>
    </subcellularLocation>
</comment>
<accession>A0A2T0RXE5</accession>
<dbReference type="Pfam" id="PF03534">
    <property type="entry name" value="SpvB"/>
    <property type="match status" value="2"/>
</dbReference>
<evidence type="ECO:0000313" key="9">
    <source>
        <dbReference type="Proteomes" id="UP000239209"/>
    </source>
</evidence>
<dbReference type="Pfam" id="PF13517">
    <property type="entry name" value="FG-GAP_3"/>
    <property type="match status" value="2"/>
</dbReference>
<dbReference type="InterPro" id="IPR013517">
    <property type="entry name" value="FG-GAP"/>
</dbReference>
<dbReference type="InterPro" id="IPR028994">
    <property type="entry name" value="Integrin_alpha_N"/>
</dbReference>
<dbReference type="InterPro" id="IPR022385">
    <property type="entry name" value="Rhs_assc_core"/>
</dbReference>
<dbReference type="RefSeq" id="WP_106129008.1">
    <property type="nucleotide sequence ID" value="NZ_PVZG01000012.1"/>
</dbReference>
<reference evidence="8 9" key="1">
    <citation type="submission" date="2018-03" db="EMBL/GenBank/DDBJ databases">
        <title>Genomic Encyclopedia of Archaeal and Bacterial Type Strains, Phase II (KMG-II): from individual species to whole genera.</title>
        <authorList>
            <person name="Goeker M."/>
        </authorList>
    </citation>
    <scope>NUCLEOTIDE SEQUENCE [LARGE SCALE GENOMIC DNA]</scope>
    <source>
        <strain evidence="8 9">DSM 45348</strain>
    </source>
</reference>
<dbReference type="InterPro" id="IPR022044">
    <property type="entry name" value="TcdB_toxin_mid/C"/>
</dbReference>
<feature type="domain" description="Insecticide toxin TcdB middle/N-terminal" evidence="7">
    <location>
        <begin position="596"/>
        <end position="741"/>
    </location>
</feature>
<dbReference type="InterPro" id="IPR003284">
    <property type="entry name" value="Sal_SpvB"/>
</dbReference>
<evidence type="ECO:0000256" key="3">
    <source>
        <dbReference type="ARBA" id="ARBA00022729"/>
    </source>
</evidence>
<name>A0A2T0RXE5_9ACTN</name>
<dbReference type="GO" id="GO:0005576">
    <property type="term" value="C:extracellular region"/>
    <property type="evidence" value="ECO:0007669"/>
    <property type="project" value="UniProtKB-SubCell"/>
</dbReference>
<protein>
    <submittedName>
        <fullName evidence="8">RHS repeat-associated protein</fullName>
    </submittedName>
</protein>
<dbReference type="Proteomes" id="UP000239209">
    <property type="component" value="Unassembled WGS sequence"/>
</dbReference>
<dbReference type="PANTHER" id="PTHR32305:SF15">
    <property type="entry name" value="PROTEIN RHSA-RELATED"/>
    <property type="match status" value="1"/>
</dbReference>
<dbReference type="NCBIfam" id="TIGR03696">
    <property type="entry name" value="Rhs_assc_core"/>
    <property type="match status" value="1"/>
</dbReference>
<dbReference type="InterPro" id="IPR022045">
    <property type="entry name" value="TcdB_toxin_mid/N"/>
</dbReference>
<evidence type="ECO:0000259" key="7">
    <source>
        <dbReference type="Pfam" id="PF12256"/>
    </source>
</evidence>
<gene>
    <name evidence="8" type="ORF">CLV70_112194</name>
</gene>
<comment type="caution">
    <text evidence="8">The sequence shown here is derived from an EMBL/GenBank/DDBJ whole genome shotgun (WGS) entry which is preliminary data.</text>
</comment>
<dbReference type="InterPro" id="IPR050708">
    <property type="entry name" value="T6SS_VgrG/RHS"/>
</dbReference>
<dbReference type="PANTHER" id="PTHR32305">
    <property type="match status" value="1"/>
</dbReference>
<evidence type="ECO:0000256" key="5">
    <source>
        <dbReference type="SAM" id="MobiDB-lite"/>
    </source>
</evidence>
<feature type="region of interest" description="Disordered" evidence="5">
    <location>
        <begin position="1"/>
        <end position="34"/>
    </location>
</feature>
<dbReference type="Pfam" id="PF12256">
    <property type="entry name" value="TcdB_toxin_midN"/>
    <property type="match status" value="1"/>
</dbReference>
<feature type="region of interest" description="Disordered" evidence="5">
    <location>
        <begin position="2048"/>
        <end position="2103"/>
    </location>
</feature>
<sequence>MAGTAELSLPSGGGALSGLGETFAPDPHTGTGNFGIPLELPAGRDGFGPRLSLAYSTGNGGGLFGLGWTLPVPGVRRRVSAGVPRYDDLADTFLLAGAEDLVRVAGGYPGTARYRPRTEGLFALVEHVRDGSGNYWRVRAVDGRTSWYGTPRPAGAPAGWADPAVVRNHRSAAGVPAEWLLTRTTDPYGNEIRYAYDARDSGSDGPHRWNQPLLTGIAYADHGDRDDPSFAVRVRFSYEDRPDPVSDYRSGFEVRTTRRCAAIRIETDTDAVRPVREYRLAYRQDPVNNVSLLASVRLAGFGDDGVAVEELPALELGYTTFDPAGRRFLPAGGDQMPAHGLRDGTELVDLFGSGLPDLVELDGGIRYWRNLGGGRFDRPRPMAEAPSLLGAGTAGVALLDADGDGRADLVVTRPGLSGYFPLRFGGGWDKRSFRAYASAPSFDLADPEVRLVDLDGDGVTDAIRSGSRMECFFQSREDGWHTTRAVERGPAPLFPDVRFSDPRVRLADMTGDGLRDIVLVHDRNVEYWPSLGRGDWGARVSMRSAPALPEGYDIRRVHLGDLDGDGAADLVYVDAGRVLVWFNQGGNGWSGQPVVITGTPPLTGPGAVRVTDLLGTGTDQLVWSTDAAGAGDTRLWVLDLTGGTKPYLLDRVDNRIGAVTRISYAPSTRYFLADRTDPATRWRTPLPIPVQVVAGVETTDAITGGRLTTGYRYHHGYWDGAERELRGFGLVDQLDTETTAAGDVVPLLTRTWFHQGAVGDDAEGWREWDGRPEHWAGDPDLLGHRAAVAAFTAALPVTAGTRRARRDALRALRGRVLRTEVYALDGTSRALRPYTVTERSYGVRLVVEDGPEAVLVERPTAAQLPAFPPGDPRRPVFATVGTGSRITQWERGDDPMTRFGFAADHDDLGRPGSTTDIACPRGWRTLADSAEGAVVTRTRTAYAVPDGGTRILDRIARVTGLALEAGAGATVPALRDLPDSAAGLTGQTVHHYDGPAFTGLPAGRVGAFGALVRTEKLVLTEEIVAAAYGADPPPYLTRGEPAAWTGDYPAGFRAALPARAGYAWSEGDAVRARGWWAPTERHRYDFHDPAREPRGLRIATRAALGADGEAPGDRDTTVEHDAFGLFPVRVTDPAGLFTTVEMDYRAGQPRTSTDPNGTVMRFAFTPLGRLAASWITGASGDGDRVAPGVVLTYDLRAFADRGEPIFVHVVRRVHADGDPDVPAGERDETVEKRDYSDGFGRLLQARTRTGDLRFGDEHTGDAVVPAGQDGVPGPIAGRARAAGDPVNVIVGGWQTYDAKGRPVERYAPFYDRGWAYAVPAAAQLGARVHLHYDPRGSVTRTVLPDGAEKLVVPGLPADLADPGGTEPTPWVATSYDANDNAARSHGPGAPVPAHHLDTPASVRSDPAGRPVETTTRNRVAGGPVVELRTRQVYDRRGNRIALIDALGRTALRSVHDLTGRALRTDSIDAGLRTLVFDAAGNPVEARDGRGARVLRAGDRCGRPMAVWARDDAAGPVTLRERMAYGDGGTPLQPAAERAANRAAYRLGKLVTHHDEAGRLDVEAYDHRGNQRARARRVVGDAALAAGWVAAWDAPDAEAVLDPAALRWDLRHDALDRVVVARYPLDADGDRKELRPAYEAGGGLRRITLAGQVYVDRIARNAAGQRTLVVYGNGVIEASAHDPATSRLRRVWCGRATPGPLGWTPTGPALRDTAWEHDLAGNTTAIHERSPGAGVGVTPGALDRTLAYDACYRLVAADGRECDLPPDGQPWGTGPGCVDPTSTRRYAETYRYDDAGNLTVVAHAAEGGAFTRTFTCEPGSNRLARVDSGPSGFDHEYDAAGNLIAETTSRHFEWDHAGRLRGFRVQAGAGPASVRVTYLHDAAGNRVKRFVQKQNGPAESGITLDGAFERHTVGAVTSSVLHVLDDRSRIATVRAGAALPGDGAADSPVVYHLADELGSSTVVVGGADATDARLVRREEYGPWGGTTFGGYARKRYRFADKERDEASGLYAFGARHYAPWLGRWVSADPAGPADGPNLFAYARNNPVSRVDPAGTDSEPADDGYRDAGAGPTDVSGTGAQQPNPPTSTESTAAGPGAAPVPTWPSPYSLPDAKGAGVLAAGGVLIPRAVPPVTAPPMISPGAADLVIEAPGLSNGGWAYAPSAPGGAPVTAPGAAGAAEGAIAPGATGATETAIAPGAASGLGEGLAVAGKVAAGAAVVLVAGLTVPGHQPLTYAPTPTSAELDQAFVRIARQQNTRLENAVRNWDFSLIAAYQPGRMRAILKFSQSAPWLAMSLLHMAYGKTLELMIEDALRVDDVAGGYFTHLGGAHQADWESIHGVLYDVCTTDTAAEHICRSYGEHMRIFEHRGLPEFRP</sequence>
<feature type="region of interest" description="Disordered" evidence="5">
    <location>
        <begin position="1379"/>
        <end position="1415"/>
    </location>
</feature>
<dbReference type="SUPFAM" id="SSF69318">
    <property type="entry name" value="Integrin alpha N-terminal domain"/>
    <property type="match status" value="1"/>
</dbReference>
<proteinExistence type="predicted"/>
<dbReference type="Pfam" id="PF12255">
    <property type="entry name" value="TcdB_toxin_midC"/>
    <property type="match status" value="1"/>
</dbReference>
<dbReference type="GO" id="GO:0005737">
    <property type="term" value="C:cytoplasm"/>
    <property type="evidence" value="ECO:0007669"/>
    <property type="project" value="InterPro"/>
</dbReference>
<keyword evidence="9" id="KW-1185">Reference proteome</keyword>
<dbReference type="Gene3D" id="2.180.10.10">
    <property type="entry name" value="RHS repeat-associated core"/>
    <property type="match status" value="1"/>
</dbReference>